<sequence length="715" mass="81165">MLSDSVWIEGSSRSGKSARLIAQFCTWIDKTNGQSYPRRQRNTVNSQEHLSKYQTAPAILCLAANDENRRELVERIVSATAGKYPVRAKTPLGFFQDEVMLFWPLLIQILNLRAQFPVRLRPETEQELATRLWRSHFDSELRHTGVNEYRLIRRILDILQLAAYSGTPITEIAPLLERSFGAAEVTTTGIVETPLLESMLLQWRNWCLERGLLTYGIITELYDQYLLPDSNYQQHLLRRYQAVLADDVDDYPGIMRDFFDFLLDREVVGAFTYNPDGRVRLGLGADPDYLAGLRDRCRVELLPQPLLNCLANTLSLPVAELLDNTAGVLSLPSCQSIQTTSRRDLLQQTAEVIAQAVRSHQIQPQEIAIIAPGLDAIARYTLVELLSKQGIPVAPLNDQRPLVSYPIIRALLTLLSFVYPGLGRLVDRNAVAEMLVVLSRNRHESSLIPNIDLVRAGLIADHCYAPHPEQPNLLPVTAYDRWDRLGYAATTAYGEIIQWIELQRSQQQQRLIPSPISLLDRAIQRFLWNGSNLPYEQLAALRELLETAQHYWEVDTRFRQTEAMETPPHAATQFVQLLQSGTITANPYPVRPIGPMSRAITLATIFQYRSSRKCHRWQFWLDAGSPLWLSGGAATLFGAPLFLHDRYARGWTAEDTINADWQRLQRILQDLLSRVEQRVYLCHSDLAVNGQEQDGPLLALVNAAAPINFKDYTLI</sequence>
<name>A0A6N8FSP6_9CHRO</name>
<dbReference type="RefSeq" id="WP_105218393.1">
    <property type="nucleotide sequence ID" value="NZ_CAWNSU010000115.1"/>
</dbReference>
<dbReference type="EMBL" id="NAPY01000001">
    <property type="protein sequence ID" value="MUL34966.1"/>
    <property type="molecule type" value="Genomic_DNA"/>
</dbReference>
<protein>
    <recommendedName>
        <fullName evidence="3">Recombinase family protein</fullName>
    </recommendedName>
</protein>
<comment type="caution">
    <text evidence="1">The sequence shown here is derived from an EMBL/GenBank/DDBJ whole genome shotgun (WGS) entry which is preliminary data.</text>
</comment>
<organism evidence="1 2">
    <name type="scientific">Gloeocapsopsis dulcis AAB1 = 1H9</name>
    <dbReference type="NCBI Taxonomy" id="1433147"/>
    <lineage>
        <taxon>Bacteria</taxon>
        <taxon>Bacillati</taxon>
        <taxon>Cyanobacteriota</taxon>
        <taxon>Cyanophyceae</taxon>
        <taxon>Oscillatoriophycideae</taxon>
        <taxon>Chroococcales</taxon>
        <taxon>Chroococcaceae</taxon>
        <taxon>Gloeocapsopsis</taxon>
        <taxon>Gloeocapsopsis dulcis</taxon>
    </lineage>
</organism>
<keyword evidence="2" id="KW-1185">Reference proteome</keyword>
<proteinExistence type="predicted"/>
<dbReference type="AlphaFoldDB" id="A0A6N8FSP6"/>
<dbReference type="InterPro" id="IPR027417">
    <property type="entry name" value="P-loop_NTPase"/>
</dbReference>
<evidence type="ECO:0000313" key="1">
    <source>
        <dbReference type="EMBL" id="MUL34966.1"/>
    </source>
</evidence>
<accession>A0A6N8FSP6</accession>
<dbReference type="SUPFAM" id="SSF52540">
    <property type="entry name" value="P-loop containing nucleoside triphosphate hydrolases"/>
    <property type="match status" value="1"/>
</dbReference>
<dbReference type="Proteomes" id="UP000441797">
    <property type="component" value="Unassembled WGS sequence"/>
</dbReference>
<gene>
    <name evidence="1" type="ORF">BWI75_00950</name>
</gene>
<evidence type="ECO:0000313" key="2">
    <source>
        <dbReference type="Proteomes" id="UP000441797"/>
    </source>
</evidence>
<evidence type="ECO:0008006" key="3">
    <source>
        <dbReference type="Google" id="ProtNLM"/>
    </source>
</evidence>
<reference evidence="1 2" key="1">
    <citation type="journal article" date="2019" name="Front. Microbiol.">
        <title>Genomic Features for Desiccation Tolerance and Sugar Biosynthesis in the Extremophile Gloeocapsopsis sp. UTEX B3054.</title>
        <authorList>
            <person name="Urrejola C."/>
            <person name="Alcorta J."/>
            <person name="Salas L."/>
            <person name="Vasquez M."/>
            <person name="Polz M.F."/>
            <person name="Vicuna R."/>
            <person name="Diez B."/>
        </authorList>
    </citation>
    <scope>NUCLEOTIDE SEQUENCE [LARGE SCALE GENOMIC DNA]</scope>
    <source>
        <strain evidence="1 2">1H9</strain>
    </source>
</reference>